<comment type="similarity">
    <text evidence="1">Belongs to the arrestin family.</text>
</comment>
<dbReference type="InterPro" id="IPR011022">
    <property type="entry name" value="Arrestin_C-like"/>
</dbReference>
<protein>
    <submittedName>
        <fullName evidence="4">Arrestin domain-containing protein</fullName>
    </submittedName>
</protein>
<dbReference type="OrthoDB" id="6489733at2759"/>
<dbReference type="SUPFAM" id="SSF81296">
    <property type="entry name" value="E set domains"/>
    <property type="match status" value="2"/>
</dbReference>
<dbReference type="PANTHER" id="PTHR11188">
    <property type="entry name" value="ARRESTIN DOMAIN CONTAINING PROTEIN"/>
    <property type="match status" value="1"/>
</dbReference>
<gene>
    <name evidence="4" type="ORF">BLA29_008247</name>
</gene>
<dbReference type="Gene3D" id="2.60.40.640">
    <property type="match status" value="2"/>
</dbReference>
<feature type="domain" description="Arrestin C-terminal-like" evidence="3">
    <location>
        <begin position="93"/>
        <end position="144"/>
    </location>
</feature>
<dbReference type="InterPro" id="IPR014752">
    <property type="entry name" value="Arrestin-like_C"/>
</dbReference>
<sequence length="151" mass="16801">SQILRSGRHEIPFRFRLPDDSESPPSFDGRYGCINYFVECLIDKEGEFGSTSSMNRSHRYGVEIKLENPVRKSLMLSVSGSSEKDLGLFCFGSGSVSIEAAIARKGHVAGETIKVKTLINNTSTLKVQPRAALYQTQIFMSGDRHRTLEIV</sequence>
<organism evidence="4 5">
    <name type="scientific">Euroglyphus maynei</name>
    <name type="common">Mayne's house dust mite</name>
    <dbReference type="NCBI Taxonomy" id="6958"/>
    <lineage>
        <taxon>Eukaryota</taxon>
        <taxon>Metazoa</taxon>
        <taxon>Ecdysozoa</taxon>
        <taxon>Arthropoda</taxon>
        <taxon>Chelicerata</taxon>
        <taxon>Arachnida</taxon>
        <taxon>Acari</taxon>
        <taxon>Acariformes</taxon>
        <taxon>Sarcoptiformes</taxon>
        <taxon>Astigmata</taxon>
        <taxon>Psoroptidia</taxon>
        <taxon>Analgoidea</taxon>
        <taxon>Pyroglyphidae</taxon>
        <taxon>Pyroglyphinae</taxon>
        <taxon>Euroglyphus</taxon>
    </lineage>
</organism>
<dbReference type="PANTHER" id="PTHR11188:SF17">
    <property type="entry name" value="FI21816P1"/>
    <property type="match status" value="1"/>
</dbReference>
<evidence type="ECO:0000256" key="1">
    <source>
        <dbReference type="ARBA" id="ARBA00005298"/>
    </source>
</evidence>
<evidence type="ECO:0000259" key="3">
    <source>
        <dbReference type="Pfam" id="PF02752"/>
    </source>
</evidence>
<dbReference type="InterPro" id="IPR014756">
    <property type="entry name" value="Ig_E-set"/>
</dbReference>
<feature type="domain" description="Arrestin-like N-terminal" evidence="2">
    <location>
        <begin position="4"/>
        <end position="54"/>
    </location>
</feature>
<accession>A0A1Y3ASN6</accession>
<keyword evidence="5" id="KW-1185">Reference proteome</keyword>
<name>A0A1Y3ASN6_EURMA</name>
<evidence type="ECO:0000313" key="4">
    <source>
        <dbReference type="EMBL" id="OTF70663.1"/>
    </source>
</evidence>
<comment type="caution">
    <text evidence="4">The sequence shown here is derived from an EMBL/GenBank/DDBJ whole genome shotgun (WGS) entry which is preliminary data.</text>
</comment>
<dbReference type="AlphaFoldDB" id="A0A1Y3ASN6"/>
<feature type="non-terminal residue" evidence="4">
    <location>
        <position position="151"/>
    </location>
</feature>
<dbReference type="InterPro" id="IPR050357">
    <property type="entry name" value="Arrestin_domain-protein"/>
</dbReference>
<dbReference type="Pfam" id="PF02752">
    <property type="entry name" value="Arrestin_C"/>
    <property type="match status" value="1"/>
</dbReference>
<dbReference type="EMBL" id="MUJZ01064605">
    <property type="protein sequence ID" value="OTF70663.1"/>
    <property type="molecule type" value="Genomic_DNA"/>
</dbReference>
<proteinExistence type="inferred from homology"/>
<evidence type="ECO:0000259" key="2">
    <source>
        <dbReference type="Pfam" id="PF00339"/>
    </source>
</evidence>
<dbReference type="InterPro" id="IPR011021">
    <property type="entry name" value="Arrestin-like_N"/>
</dbReference>
<feature type="non-terminal residue" evidence="4">
    <location>
        <position position="1"/>
    </location>
</feature>
<dbReference type="Proteomes" id="UP000194236">
    <property type="component" value="Unassembled WGS sequence"/>
</dbReference>
<reference evidence="4 5" key="1">
    <citation type="submission" date="2017-03" db="EMBL/GenBank/DDBJ databases">
        <title>Genome Survey of Euroglyphus maynei.</title>
        <authorList>
            <person name="Arlian L.G."/>
            <person name="Morgan M.S."/>
            <person name="Rider S.D."/>
        </authorList>
    </citation>
    <scope>NUCLEOTIDE SEQUENCE [LARGE SCALE GENOMIC DNA]</scope>
    <source>
        <strain evidence="4">Arlian Lab</strain>
        <tissue evidence="4">Whole body</tissue>
    </source>
</reference>
<evidence type="ECO:0000313" key="5">
    <source>
        <dbReference type="Proteomes" id="UP000194236"/>
    </source>
</evidence>
<dbReference type="GO" id="GO:0005737">
    <property type="term" value="C:cytoplasm"/>
    <property type="evidence" value="ECO:0007669"/>
    <property type="project" value="TreeGrafter"/>
</dbReference>
<dbReference type="GO" id="GO:0015031">
    <property type="term" value="P:protein transport"/>
    <property type="evidence" value="ECO:0007669"/>
    <property type="project" value="TreeGrafter"/>
</dbReference>
<dbReference type="Pfam" id="PF00339">
    <property type="entry name" value="Arrestin_N"/>
    <property type="match status" value="1"/>
</dbReference>